<dbReference type="PANTHER" id="PTHR10465">
    <property type="entry name" value="TRANSMEMBRANE GTPASE FZO1"/>
    <property type="match status" value="1"/>
</dbReference>
<keyword evidence="2" id="KW-0547">Nucleotide-binding</keyword>
<dbReference type="GO" id="GO:0016020">
    <property type="term" value="C:membrane"/>
    <property type="evidence" value="ECO:0007669"/>
    <property type="project" value="UniProtKB-SubCell"/>
</dbReference>
<dbReference type="Gene3D" id="3.40.50.300">
    <property type="entry name" value="P-loop containing nucleotide triphosphate hydrolases"/>
    <property type="match status" value="1"/>
</dbReference>
<evidence type="ECO:0000259" key="7">
    <source>
        <dbReference type="Pfam" id="PF00350"/>
    </source>
</evidence>
<feature type="coiled-coil region" evidence="6">
    <location>
        <begin position="588"/>
        <end position="636"/>
    </location>
</feature>
<dbReference type="InterPro" id="IPR027417">
    <property type="entry name" value="P-loop_NTPase"/>
</dbReference>
<feature type="domain" description="Dynamin N-terminal" evidence="7">
    <location>
        <begin position="316"/>
        <end position="483"/>
    </location>
</feature>
<keyword evidence="3" id="KW-0378">Hydrolase</keyword>
<dbReference type="InterPro" id="IPR027094">
    <property type="entry name" value="Mitofusin_fam"/>
</dbReference>
<evidence type="ECO:0000256" key="5">
    <source>
        <dbReference type="ARBA" id="ARBA00023136"/>
    </source>
</evidence>
<keyword evidence="4" id="KW-0342">GTP-binding</keyword>
<protein>
    <recommendedName>
        <fullName evidence="10">Dynamin family protein</fullName>
    </recommendedName>
</protein>
<keyword evidence="9" id="KW-0614">Plasmid</keyword>
<dbReference type="EMBL" id="CP001345">
    <property type="protein sequence ID" value="ACL47576.1"/>
    <property type="molecule type" value="Genomic_DNA"/>
</dbReference>
<dbReference type="HOGENOM" id="CLU_302429_0_0_3"/>
<evidence type="ECO:0008006" key="10">
    <source>
        <dbReference type="Google" id="ProtNLM"/>
    </source>
</evidence>
<dbReference type="GO" id="GO:0005525">
    <property type="term" value="F:GTP binding"/>
    <property type="evidence" value="ECO:0007669"/>
    <property type="project" value="UniProtKB-KW"/>
</dbReference>
<sequence length="952" mass="108640">MKHKASNFGFLQPHNQELAEIGEAAERMYALKQPQASISVIRTFAERLARLVACQESIDDESIDQKERLDKIGKKFKRTLDESIIDKFDKLRRLGNSATHEWRGNLRDAGASLRDAYEISVWYYKKYISYNPPASYEFELPEVLPELDKEEIQTQAEQLNAAKQNLLQLEKQLQQAQVSLDTNSGLIESLQQELNHAKLRALQAEQQFQEMGKRLIYGGDTKFLSGLMTEIIADALIEQTCLPPSNWSETHEHTASLLSIAEESLQVISTLIGERSQKVLTLSSGENIFPGLGMVNDAVDLLKRATDLHEGIFNLIVIGEFKHGKSTLLNAMLGGKILPANTLPTTAIITMLVRGETDKVEIFEAEPKQSKIISIDEFRKSYSLSSSDQETIEQRGFIDRFENIEYAKIECKHPLCSGGVRLIDSPGLAEQLSRTRIATNFFKQSQAALFILNACQPLGENERDFIETYFKPGFVDHVFFVVNRMDAIDDEDEVEEVKNYFRNYLKNYFLDSDGKPDLKRLDRHLFFTNARAALNARLKEPVNNQALEASGVLELEKALERFLSSPDKVRSALSSTFKRLINIVYDAHARIEHEKAALEQSIADLELRRAESEVRLQSLEAKQEEIRETIRVYSEVIAAKLCSNLAGYLSEQKDLWKTKAPHFITTSLFNPLEIATSFVSSSKKENIKRTLERDTQDYLQNIFKDWSNSAAFVADEELKKLSLRLETEITEFSRELVSVENFFSGGVNEGPSVIEDLARNREEKILQLVLCLAMGDFSHMSSALLGRGDWLSFVQGAIFQAAIGTFVLSVFQGGPLGWALFIVLEIGQFIFNMNRHEDEIIRSIGDKIHQELRNRLPQMQESITWRTKEQFWNLAHHLTESLQGQIDEVRQEQQRIIEQKKTENFSVDTEKKRMDLIGQELVLMFNRICEATYSKTYSLDQIKWLSRGEKLI</sequence>
<organism evidence="9">
    <name type="scientific">Cyanothece sp. (strain PCC 7425 / ATCC 29141)</name>
    <dbReference type="NCBI Taxonomy" id="395961"/>
    <lineage>
        <taxon>Bacteria</taxon>
        <taxon>Bacillati</taxon>
        <taxon>Cyanobacteriota</taxon>
        <taxon>Cyanophyceae</taxon>
        <taxon>Gomontiellales</taxon>
        <taxon>Cyanothecaceae</taxon>
        <taxon>Cyanothece</taxon>
    </lineage>
</organism>
<keyword evidence="5" id="KW-0472">Membrane</keyword>
<name>B8HYS8_CYAP4</name>
<geneLocation type="plasmid" evidence="9">
    <name>pP742501</name>
</geneLocation>
<evidence type="ECO:0000256" key="6">
    <source>
        <dbReference type="SAM" id="Coils"/>
    </source>
</evidence>
<accession>B8HYS8</accession>
<dbReference type="AlphaFoldDB" id="B8HYS8"/>
<dbReference type="CDD" id="cd09912">
    <property type="entry name" value="DLP_2"/>
    <property type="match status" value="1"/>
</dbReference>
<dbReference type="KEGG" id="cyn:Cyan7425_5314"/>
<feature type="coiled-coil region" evidence="6">
    <location>
        <begin position="149"/>
        <end position="207"/>
    </location>
</feature>
<evidence type="ECO:0000256" key="3">
    <source>
        <dbReference type="ARBA" id="ARBA00022801"/>
    </source>
</evidence>
<dbReference type="InterPro" id="IPR045063">
    <property type="entry name" value="Dynamin_N"/>
</dbReference>
<comment type="subcellular location">
    <subcellularLocation>
        <location evidence="1">Membrane</location>
    </subcellularLocation>
</comment>
<evidence type="ECO:0000256" key="2">
    <source>
        <dbReference type="ARBA" id="ARBA00022741"/>
    </source>
</evidence>
<feature type="domain" description="BDLP-like helical" evidence="8">
    <location>
        <begin position="533"/>
        <end position="914"/>
    </location>
</feature>
<dbReference type="Pfam" id="PF21808">
    <property type="entry name" value="Dynamin-like_hel_bact"/>
    <property type="match status" value="1"/>
</dbReference>
<evidence type="ECO:0000259" key="8">
    <source>
        <dbReference type="Pfam" id="PF21808"/>
    </source>
</evidence>
<evidence type="ECO:0000256" key="1">
    <source>
        <dbReference type="ARBA" id="ARBA00004370"/>
    </source>
</evidence>
<dbReference type="OrthoDB" id="5477114at2"/>
<dbReference type="GO" id="GO:0003924">
    <property type="term" value="F:GTPase activity"/>
    <property type="evidence" value="ECO:0007669"/>
    <property type="project" value="InterPro"/>
</dbReference>
<dbReference type="Pfam" id="PF00350">
    <property type="entry name" value="Dynamin_N"/>
    <property type="match status" value="1"/>
</dbReference>
<dbReference type="PANTHER" id="PTHR10465:SF0">
    <property type="entry name" value="SARCALUMENIN"/>
    <property type="match status" value="1"/>
</dbReference>
<reference evidence="9" key="1">
    <citation type="submission" date="2009-01" db="EMBL/GenBank/DDBJ databases">
        <title>Complete sequence of plasmid1 Cyanothece sp. PCC 7425.</title>
        <authorList>
            <consortium name="US DOE Joint Genome Institute"/>
            <person name="Lucas S."/>
            <person name="Copeland A."/>
            <person name="Lapidus A."/>
            <person name="Glavina del Rio T."/>
            <person name="Dalin E."/>
            <person name="Tice H."/>
            <person name="Bruce D."/>
            <person name="Goodwin L."/>
            <person name="Pitluck S."/>
            <person name="Sims D."/>
            <person name="Meineke L."/>
            <person name="Brettin T."/>
            <person name="Detter J.C."/>
            <person name="Han C."/>
            <person name="Larimer F."/>
            <person name="Land M."/>
            <person name="Hauser L."/>
            <person name="Kyrpides N."/>
            <person name="Ovchinnikova G."/>
            <person name="Liberton M."/>
            <person name="Stoeckel J."/>
            <person name="Banerjee A."/>
            <person name="Singh A."/>
            <person name="Page L."/>
            <person name="Sato H."/>
            <person name="Zhao L."/>
            <person name="Sherman L."/>
            <person name="Pakrasi H."/>
            <person name="Richardson P."/>
        </authorList>
    </citation>
    <scope>NUCLEOTIDE SEQUENCE</scope>
    <source>
        <strain evidence="9">PCC 7425</strain>
        <plasmid evidence="9">pP742501</plasmid>
    </source>
</reference>
<gene>
    <name evidence="9" type="ordered locus">Cyan7425_5314</name>
</gene>
<dbReference type="InterPro" id="IPR049399">
    <property type="entry name" value="BDLP-like_hel"/>
</dbReference>
<proteinExistence type="predicted"/>
<keyword evidence="6" id="KW-0175">Coiled coil</keyword>
<evidence type="ECO:0000256" key="4">
    <source>
        <dbReference type="ARBA" id="ARBA00023134"/>
    </source>
</evidence>
<evidence type="ECO:0000313" key="9">
    <source>
        <dbReference type="EMBL" id="ACL47576.1"/>
    </source>
</evidence>
<dbReference type="SUPFAM" id="SSF52540">
    <property type="entry name" value="P-loop containing nucleoside triphosphate hydrolases"/>
    <property type="match status" value="1"/>
</dbReference>